<dbReference type="EMBL" id="JBHUGZ010000011">
    <property type="protein sequence ID" value="MFD1984232.1"/>
    <property type="molecule type" value="Genomic_DNA"/>
</dbReference>
<evidence type="ECO:0000313" key="2">
    <source>
        <dbReference type="Proteomes" id="UP001597405"/>
    </source>
</evidence>
<protein>
    <submittedName>
        <fullName evidence="1">Uncharacterized protein</fullName>
    </submittedName>
</protein>
<comment type="caution">
    <text evidence="1">The sequence shown here is derived from an EMBL/GenBank/DDBJ whole genome shotgun (WGS) entry which is preliminary data.</text>
</comment>
<proteinExistence type="predicted"/>
<gene>
    <name evidence="1" type="ORF">ACFSOZ_16415</name>
</gene>
<organism evidence="1 2">
    <name type="scientific">Mesorhizobium newzealandense</name>
    <dbReference type="NCBI Taxonomy" id="1300302"/>
    <lineage>
        <taxon>Bacteria</taxon>
        <taxon>Pseudomonadati</taxon>
        <taxon>Pseudomonadota</taxon>
        <taxon>Alphaproteobacteria</taxon>
        <taxon>Hyphomicrobiales</taxon>
        <taxon>Phyllobacteriaceae</taxon>
        <taxon>Mesorhizobium</taxon>
    </lineage>
</organism>
<reference evidence="2" key="1">
    <citation type="journal article" date="2019" name="Int. J. Syst. Evol. Microbiol.">
        <title>The Global Catalogue of Microorganisms (GCM) 10K type strain sequencing project: providing services to taxonomists for standard genome sequencing and annotation.</title>
        <authorList>
            <consortium name="The Broad Institute Genomics Platform"/>
            <consortium name="The Broad Institute Genome Sequencing Center for Infectious Disease"/>
            <person name="Wu L."/>
            <person name="Ma J."/>
        </authorList>
    </citation>
    <scope>NUCLEOTIDE SEQUENCE [LARGE SCALE GENOMIC DNA]</scope>
    <source>
        <strain evidence="2">CGMCC 1.16225</strain>
    </source>
</reference>
<evidence type="ECO:0000313" key="1">
    <source>
        <dbReference type="EMBL" id="MFD1984232.1"/>
    </source>
</evidence>
<dbReference type="Proteomes" id="UP001597405">
    <property type="component" value="Unassembled WGS sequence"/>
</dbReference>
<name>A0ABW4UDM6_9HYPH</name>
<keyword evidence="2" id="KW-1185">Reference proteome</keyword>
<accession>A0ABW4UDM6</accession>
<dbReference type="RefSeq" id="WP_379100007.1">
    <property type="nucleotide sequence ID" value="NZ_JBHUGZ010000011.1"/>
</dbReference>
<sequence length="90" mass="10203">MPNGVKLTLECGDVDALSAISRSNWAMFRLGADLKVYLHRREADRLPGRQQQLRFLVQEAMALDSFAPAVFAFCNRPLRTVDEAPVLRDR</sequence>